<evidence type="ECO:0000313" key="2">
    <source>
        <dbReference type="WBParaSite" id="PgR020_g070_t01"/>
    </source>
</evidence>
<protein>
    <submittedName>
        <fullName evidence="2">Uncharacterized protein</fullName>
    </submittedName>
</protein>
<dbReference type="WBParaSite" id="PgR020_g070_t01">
    <property type="protein sequence ID" value="PgR020_g070_t01"/>
    <property type="gene ID" value="PgR020_g070"/>
</dbReference>
<dbReference type="AlphaFoldDB" id="A0A915AYK6"/>
<reference evidence="2" key="1">
    <citation type="submission" date="2022-11" db="UniProtKB">
        <authorList>
            <consortium name="WormBaseParasite"/>
        </authorList>
    </citation>
    <scope>IDENTIFICATION</scope>
</reference>
<accession>A0A915AYK6</accession>
<sequence length="46" mass="5484">MPLLSLSISPKRHCPIHRTLYFSFSRSRSPTNMKMFLFRLPKFIAE</sequence>
<keyword evidence="1" id="KW-1185">Reference proteome</keyword>
<evidence type="ECO:0000313" key="1">
    <source>
        <dbReference type="Proteomes" id="UP000887569"/>
    </source>
</evidence>
<proteinExistence type="predicted"/>
<organism evidence="1 2">
    <name type="scientific">Parascaris univalens</name>
    <name type="common">Nematode worm</name>
    <dbReference type="NCBI Taxonomy" id="6257"/>
    <lineage>
        <taxon>Eukaryota</taxon>
        <taxon>Metazoa</taxon>
        <taxon>Ecdysozoa</taxon>
        <taxon>Nematoda</taxon>
        <taxon>Chromadorea</taxon>
        <taxon>Rhabditida</taxon>
        <taxon>Spirurina</taxon>
        <taxon>Ascaridomorpha</taxon>
        <taxon>Ascaridoidea</taxon>
        <taxon>Ascarididae</taxon>
        <taxon>Parascaris</taxon>
    </lineage>
</organism>
<name>A0A915AYK6_PARUN</name>
<dbReference type="Proteomes" id="UP000887569">
    <property type="component" value="Unplaced"/>
</dbReference>